<dbReference type="FunFam" id="1.10.10.2830:FF:000001">
    <property type="entry name" value="Chromosome partitioning protein ParB"/>
    <property type="match status" value="1"/>
</dbReference>
<dbReference type="GO" id="GO:0007059">
    <property type="term" value="P:chromosome segregation"/>
    <property type="evidence" value="ECO:0007669"/>
    <property type="project" value="TreeGrafter"/>
</dbReference>
<evidence type="ECO:0000256" key="3">
    <source>
        <dbReference type="ARBA" id="ARBA00023125"/>
    </source>
</evidence>
<dbReference type="InterPro" id="IPR003115">
    <property type="entry name" value="ParB_N"/>
</dbReference>
<keyword evidence="7" id="KW-1185">Reference proteome</keyword>
<evidence type="ECO:0000256" key="1">
    <source>
        <dbReference type="ARBA" id="ARBA00004453"/>
    </source>
</evidence>
<dbReference type="GO" id="GO:0045881">
    <property type="term" value="P:positive regulation of sporulation resulting in formation of a cellular spore"/>
    <property type="evidence" value="ECO:0007669"/>
    <property type="project" value="TreeGrafter"/>
</dbReference>
<dbReference type="RefSeq" id="WP_317634814.1">
    <property type="nucleotide sequence ID" value="NZ_AP026802.1"/>
</dbReference>
<dbReference type="Pfam" id="PF17762">
    <property type="entry name" value="HTH_ParB"/>
    <property type="match status" value="1"/>
</dbReference>
<dbReference type="Gene3D" id="1.10.10.2830">
    <property type="match status" value="1"/>
</dbReference>
<organism evidence="6 7">
    <name type="scientific">Xylocopilactobacillus apicola</name>
    <dbReference type="NCBI Taxonomy" id="2932184"/>
    <lineage>
        <taxon>Bacteria</taxon>
        <taxon>Bacillati</taxon>
        <taxon>Bacillota</taxon>
        <taxon>Bacilli</taxon>
        <taxon>Lactobacillales</taxon>
        <taxon>Lactobacillaceae</taxon>
        <taxon>Xylocopilactobacillus</taxon>
    </lineage>
</organism>
<dbReference type="Pfam" id="PF02195">
    <property type="entry name" value="ParB_N"/>
    <property type="match status" value="1"/>
</dbReference>
<evidence type="ECO:0000256" key="2">
    <source>
        <dbReference type="ARBA" id="ARBA00006295"/>
    </source>
</evidence>
<dbReference type="GO" id="GO:0003677">
    <property type="term" value="F:DNA binding"/>
    <property type="evidence" value="ECO:0007669"/>
    <property type="project" value="UniProtKB-KW"/>
</dbReference>
<evidence type="ECO:0000256" key="4">
    <source>
        <dbReference type="SAM" id="Coils"/>
    </source>
</evidence>
<evidence type="ECO:0000313" key="7">
    <source>
        <dbReference type="Proteomes" id="UP001321861"/>
    </source>
</evidence>
<keyword evidence="3" id="KW-0238">DNA-binding</keyword>
<dbReference type="GO" id="GO:0005694">
    <property type="term" value="C:chromosome"/>
    <property type="evidence" value="ECO:0007669"/>
    <property type="project" value="TreeGrafter"/>
</dbReference>
<dbReference type="PANTHER" id="PTHR33375:SF8">
    <property type="entry name" value="NUCLEOID OCCLUSION PROTEIN"/>
    <property type="match status" value="1"/>
</dbReference>
<dbReference type="SUPFAM" id="SSF110849">
    <property type="entry name" value="ParB/Sulfiredoxin"/>
    <property type="match status" value="1"/>
</dbReference>
<comment type="similarity">
    <text evidence="2">Belongs to the ParB family.</text>
</comment>
<dbReference type="InterPro" id="IPR050336">
    <property type="entry name" value="Chromosome_partition/occlusion"/>
</dbReference>
<dbReference type="InterPro" id="IPR036086">
    <property type="entry name" value="ParB/Sulfiredoxin_sf"/>
</dbReference>
<comment type="subcellular location">
    <subcellularLocation>
        <location evidence="1">Cytoplasm</location>
        <location evidence="1">Nucleoid</location>
    </subcellularLocation>
</comment>
<reference evidence="6 7" key="1">
    <citation type="journal article" date="2023" name="Microbiol. Spectr.">
        <title>Symbiosis of Carpenter Bees with Uncharacterized Lactic Acid Bacteria Showing NAD Auxotrophy.</title>
        <authorList>
            <person name="Kawasaki S."/>
            <person name="Ozawa K."/>
            <person name="Mori T."/>
            <person name="Yamamoto A."/>
            <person name="Ito M."/>
            <person name="Ohkuma M."/>
            <person name="Sakamoto M."/>
            <person name="Matsutani M."/>
        </authorList>
    </citation>
    <scope>NUCLEOTIDE SEQUENCE [LARGE SCALE GENOMIC DNA]</scope>
    <source>
        <strain evidence="6 7">XA3</strain>
    </source>
</reference>
<dbReference type="InterPro" id="IPR041468">
    <property type="entry name" value="HTH_ParB/Spo0J"/>
</dbReference>
<dbReference type="EMBL" id="AP026802">
    <property type="protein sequence ID" value="BDR58999.1"/>
    <property type="molecule type" value="Genomic_DNA"/>
</dbReference>
<evidence type="ECO:0000313" key="6">
    <source>
        <dbReference type="EMBL" id="BDR58999.1"/>
    </source>
</evidence>
<dbReference type="FunFam" id="3.90.1530.30:FF:000001">
    <property type="entry name" value="Chromosome partitioning protein ParB"/>
    <property type="match status" value="1"/>
</dbReference>
<dbReference type="CDD" id="cd16393">
    <property type="entry name" value="SPO0J_N"/>
    <property type="match status" value="1"/>
</dbReference>
<dbReference type="AlphaFoldDB" id="A0AAU9DSH8"/>
<gene>
    <name evidence="6" type="ORF">XA3_14400</name>
</gene>
<dbReference type="Proteomes" id="UP001321861">
    <property type="component" value="Chromosome"/>
</dbReference>
<dbReference type="Gene3D" id="3.90.1530.30">
    <property type="match status" value="1"/>
</dbReference>
<dbReference type="SUPFAM" id="SSF109709">
    <property type="entry name" value="KorB DNA-binding domain-like"/>
    <property type="match status" value="1"/>
</dbReference>
<accession>A0AAU9DSH8</accession>
<evidence type="ECO:0000259" key="5">
    <source>
        <dbReference type="SMART" id="SM00470"/>
    </source>
</evidence>
<dbReference type="InterPro" id="IPR004437">
    <property type="entry name" value="ParB/RepB/Spo0J"/>
</dbReference>
<sequence length="299" mass="34352">MPNNFFNFFKPEEENNREDEGRLMKINVEDITANRHQPRKIFQEDKIKELAQSIEKNGLLQPIVVREYEPEKYEIIAGERRFRAVQSLKWPAIEAIVREFDNTASAIQALNENLQRENLSVIEEAQAYQELLKMTKGTQESLARQLGKSQSSIANKLRLLKLDQEVQQSIAEGKISERHGRELLRLSETDQKSVLKEVIENNFNVKQTKDLIDQRLNKVEKPTKKAKNKPRANILNKMDSLLLATQTVKQSLDVIEKNGIIVSQKVKQVSKDQVEMVIELKKNNGDPLNLDAKKNNGGN</sequence>
<name>A0AAU9DSH8_9LACO</name>
<feature type="domain" description="ParB-like N-terminal" evidence="5">
    <location>
        <begin position="24"/>
        <end position="114"/>
    </location>
</feature>
<dbReference type="NCBIfam" id="TIGR00180">
    <property type="entry name" value="parB_part"/>
    <property type="match status" value="1"/>
</dbReference>
<feature type="coiled-coil region" evidence="4">
    <location>
        <begin position="97"/>
        <end position="131"/>
    </location>
</feature>
<protein>
    <submittedName>
        <fullName evidence="6">Nucleoid occlusion protein</fullName>
    </submittedName>
</protein>
<dbReference type="SMART" id="SM00470">
    <property type="entry name" value="ParB"/>
    <property type="match status" value="1"/>
</dbReference>
<proteinExistence type="inferred from homology"/>
<dbReference type="PANTHER" id="PTHR33375">
    <property type="entry name" value="CHROMOSOME-PARTITIONING PROTEIN PARB-RELATED"/>
    <property type="match status" value="1"/>
</dbReference>
<dbReference type="KEGG" id="xap:XA3_14400"/>
<keyword evidence="4" id="KW-0175">Coiled coil</keyword>
<dbReference type="GO" id="GO:0009295">
    <property type="term" value="C:nucleoid"/>
    <property type="evidence" value="ECO:0007669"/>
    <property type="project" value="UniProtKB-SubCell"/>
</dbReference>